<dbReference type="Pfam" id="PF01545">
    <property type="entry name" value="Cation_efflux"/>
    <property type="match status" value="1"/>
</dbReference>
<dbReference type="Gene3D" id="3.30.70.1350">
    <property type="entry name" value="Cation efflux protein, cytoplasmic domain"/>
    <property type="match status" value="1"/>
</dbReference>
<dbReference type="Proteomes" id="UP000808146">
    <property type="component" value="Unassembled WGS sequence"/>
</dbReference>
<proteinExistence type="inferred from homology"/>
<gene>
    <name evidence="10" type="ORF">IPN75_17380</name>
</gene>
<evidence type="ECO:0000256" key="4">
    <source>
        <dbReference type="ARBA" id="ARBA00022692"/>
    </source>
</evidence>
<evidence type="ECO:0000256" key="3">
    <source>
        <dbReference type="ARBA" id="ARBA00022448"/>
    </source>
</evidence>
<accession>A0A9D7LTX9</accession>
<feature type="transmembrane region" description="Helical" evidence="7">
    <location>
        <begin position="80"/>
        <end position="98"/>
    </location>
</feature>
<feature type="transmembrane region" description="Helical" evidence="7">
    <location>
        <begin position="7"/>
        <end position="30"/>
    </location>
</feature>
<feature type="domain" description="Cation efflux protein transmembrane" evidence="8">
    <location>
        <begin position="10"/>
        <end position="203"/>
    </location>
</feature>
<dbReference type="InterPro" id="IPR036837">
    <property type="entry name" value="Cation_efflux_CTD_sf"/>
</dbReference>
<feature type="transmembrane region" description="Helical" evidence="7">
    <location>
        <begin position="178"/>
        <end position="195"/>
    </location>
</feature>
<dbReference type="Gene3D" id="1.20.1510.10">
    <property type="entry name" value="Cation efflux protein transmembrane domain"/>
    <property type="match status" value="1"/>
</dbReference>
<protein>
    <submittedName>
        <fullName evidence="10">Cation transporter</fullName>
    </submittedName>
</protein>
<dbReference type="PANTHER" id="PTHR43840:SF15">
    <property type="entry name" value="MITOCHONDRIAL METAL TRANSPORTER 1-RELATED"/>
    <property type="match status" value="1"/>
</dbReference>
<dbReference type="PANTHER" id="PTHR43840">
    <property type="entry name" value="MITOCHONDRIAL METAL TRANSPORTER 1-RELATED"/>
    <property type="match status" value="1"/>
</dbReference>
<dbReference type="FunFam" id="1.20.1510.10:FF:000001">
    <property type="entry name" value="Ferrous-iron efflux pump FieF"/>
    <property type="match status" value="1"/>
</dbReference>
<dbReference type="EMBL" id="JADKBR010000021">
    <property type="protein sequence ID" value="MBK8892020.1"/>
    <property type="molecule type" value="Genomic_DNA"/>
</dbReference>
<dbReference type="GO" id="GO:0015086">
    <property type="term" value="F:cadmium ion transmembrane transporter activity"/>
    <property type="evidence" value="ECO:0007669"/>
    <property type="project" value="TreeGrafter"/>
</dbReference>
<comment type="subcellular location">
    <subcellularLocation>
        <location evidence="1">Membrane</location>
        <topology evidence="1">Multi-pass membrane protein</topology>
    </subcellularLocation>
</comment>
<dbReference type="SUPFAM" id="SSF160240">
    <property type="entry name" value="Cation efflux protein cytoplasmic domain-like"/>
    <property type="match status" value="1"/>
</dbReference>
<evidence type="ECO:0000256" key="6">
    <source>
        <dbReference type="ARBA" id="ARBA00023136"/>
    </source>
</evidence>
<dbReference type="InterPro" id="IPR058533">
    <property type="entry name" value="Cation_efflux_TM"/>
</dbReference>
<dbReference type="AlphaFoldDB" id="A0A9D7LTX9"/>
<feature type="transmembrane region" description="Helical" evidence="7">
    <location>
        <begin position="42"/>
        <end position="59"/>
    </location>
</feature>
<comment type="similarity">
    <text evidence="2">Belongs to the cation diffusion facilitator (CDF) transporter (TC 2.A.4) family.</text>
</comment>
<dbReference type="GO" id="GO:0006882">
    <property type="term" value="P:intracellular zinc ion homeostasis"/>
    <property type="evidence" value="ECO:0007669"/>
    <property type="project" value="TreeGrafter"/>
</dbReference>
<evidence type="ECO:0000259" key="9">
    <source>
        <dbReference type="Pfam" id="PF16916"/>
    </source>
</evidence>
<dbReference type="SUPFAM" id="SSF161111">
    <property type="entry name" value="Cation efflux protein transmembrane domain-like"/>
    <property type="match status" value="1"/>
</dbReference>
<dbReference type="GO" id="GO:0015341">
    <property type="term" value="F:zinc efflux antiporter activity"/>
    <property type="evidence" value="ECO:0007669"/>
    <property type="project" value="TreeGrafter"/>
</dbReference>
<comment type="caution">
    <text evidence="10">The sequence shown here is derived from an EMBL/GenBank/DDBJ whole genome shotgun (WGS) entry which is preliminary data.</text>
</comment>
<dbReference type="GO" id="GO:0015093">
    <property type="term" value="F:ferrous iron transmembrane transporter activity"/>
    <property type="evidence" value="ECO:0007669"/>
    <property type="project" value="TreeGrafter"/>
</dbReference>
<dbReference type="InterPro" id="IPR050291">
    <property type="entry name" value="CDF_Transporter"/>
</dbReference>
<evidence type="ECO:0000256" key="2">
    <source>
        <dbReference type="ARBA" id="ARBA00008114"/>
    </source>
</evidence>
<evidence type="ECO:0000256" key="1">
    <source>
        <dbReference type="ARBA" id="ARBA00004141"/>
    </source>
</evidence>
<feature type="transmembrane region" description="Helical" evidence="7">
    <location>
        <begin position="110"/>
        <end position="134"/>
    </location>
</feature>
<evidence type="ECO:0000259" key="8">
    <source>
        <dbReference type="Pfam" id="PF01545"/>
    </source>
</evidence>
<evidence type="ECO:0000313" key="10">
    <source>
        <dbReference type="EMBL" id="MBK8892020.1"/>
    </source>
</evidence>
<keyword evidence="4 7" id="KW-0812">Transmembrane</keyword>
<evidence type="ECO:0000256" key="7">
    <source>
        <dbReference type="SAM" id="Phobius"/>
    </source>
</evidence>
<name>A0A9D7LTX9_9RHOO</name>
<organism evidence="10 11">
    <name type="scientific">Candidatus Dechloromonas phosphorivorans</name>
    <dbReference type="NCBI Taxonomy" id="2899244"/>
    <lineage>
        <taxon>Bacteria</taxon>
        <taxon>Pseudomonadati</taxon>
        <taxon>Pseudomonadota</taxon>
        <taxon>Betaproteobacteria</taxon>
        <taxon>Rhodocyclales</taxon>
        <taxon>Azonexaceae</taxon>
        <taxon>Dechloromonas</taxon>
    </lineage>
</organism>
<feature type="transmembrane region" description="Helical" evidence="7">
    <location>
        <begin position="154"/>
        <end position="172"/>
    </location>
</feature>
<feature type="domain" description="Cation efflux protein cytoplasmic" evidence="9">
    <location>
        <begin position="207"/>
        <end position="284"/>
    </location>
</feature>
<evidence type="ECO:0000256" key="5">
    <source>
        <dbReference type="ARBA" id="ARBA00022989"/>
    </source>
</evidence>
<reference evidence="10" key="1">
    <citation type="submission" date="2020-10" db="EMBL/GenBank/DDBJ databases">
        <title>Connecting structure to function with the recovery of over 1000 high-quality activated sludge metagenome-assembled genomes encoding full-length rRNA genes using long-read sequencing.</title>
        <authorList>
            <person name="Singleton C.M."/>
            <person name="Petriglieri F."/>
            <person name="Kristensen J.M."/>
            <person name="Kirkegaard R.H."/>
            <person name="Michaelsen T.Y."/>
            <person name="Andersen M.H."/>
            <person name="Karst S.M."/>
            <person name="Dueholm M.S."/>
            <person name="Nielsen P.H."/>
            <person name="Albertsen M."/>
        </authorList>
    </citation>
    <scope>NUCLEOTIDE SEQUENCE</scope>
    <source>
        <strain evidence="10">OdNE_18-Q3-R46-58_BAT3C.305</strain>
    </source>
</reference>
<evidence type="ECO:0000313" key="11">
    <source>
        <dbReference type="Proteomes" id="UP000808146"/>
    </source>
</evidence>
<dbReference type="GO" id="GO:0005886">
    <property type="term" value="C:plasma membrane"/>
    <property type="evidence" value="ECO:0007669"/>
    <property type="project" value="TreeGrafter"/>
</dbReference>
<dbReference type="InterPro" id="IPR002524">
    <property type="entry name" value="Cation_efflux"/>
</dbReference>
<dbReference type="NCBIfam" id="TIGR01297">
    <property type="entry name" value="CDF"/>
    <property type="match status" value="1"/>
</dbReference>
<keyword evidence="3" id="KW-0813">Transport</keyword>
<sequence>MTPSLKRYAWLSIAAAIATILLKGVAWWLTGSVGLLSDAIESFVNLAGALMALGMLTLAERPADDGHAYGHGKAEYFSSAFEGFLILLAALSIGYTAIERLLHPQSLDAVGIGLMVSVVASVINFATARTLMAVGRQHNSITLEADAHHLMTDVWTSVGVIGGVGLVWITGWLWLDPAIALLVAVNIVWTGWQLMRRSATGLMDGSLPPEKLAEIEVVLARYRQQGLAFHALRTRQAGSRAFVVVHVLVPGDWTVQQGHDWAERIEVELRNVLGHVHVTTHLEPAEDPVSMIDQELDRPSS</sequence>
<dbReference type="Pfam" id="PF16916">
    <property type="entry name" value="ZT_dimer"/>
    <property type="match status" value="1"/>
</dbReference>
<keyword evidence="6 7" id="KW-0472">Membrane</keyword>
<keyword evidence="5 7" id="KW-1133">Transmembrane helix</keyword>
<dbReference type="InterPro" id="IPR027470">
    <property type="entry name" value="Cation_efflux_CTD"/>
</dbReference>
<dbReference type="InterPro" id="IPR027469">
    <property type="entry name" value="Cation_efflux_TMD_sf"/>
</dbReference>